<dbReference type="Pfam" id="PF08639">
    <property type="entry name" value="Sld3_STD"/>
    <property type="match status" value="1"/>
</dbReference>
<evidence type="ECO:0000313" key="3">
    <source>
        <dbReference type="EMBL" id="KAA6410988.1"/>
    </source>
</evidence>
<comment type="caution">
    <text evidence="3">The sequence shown here is derived from an EMBL/GenBank/DDBJ whole genome shotgun (WGS) entry which is preliminary data.</text>
</comment>
<dbReference type="InterPro" id="IPR013948">
    <property type="entry name" value="DNA_replication_reg_Sld3_C"/>
</dbReference>
<proteinExistence type="predicted"/>
<evidence type="ECO:0000313" key="4">
    <source>
        <dbReference type="Proteomes" id="UP000324767"/>
    </source>
</evidence>
<protein>
    <recommendedName>
        <fullName evidence="2">DNA replication regulator Sld3 C-terminal domain-containing protein</fullName>
    </recommendedName>
</protein>
<reference evidence="3 4" key="1">
    <citation type="submission" date="2019-09" db="EMBL/GenBank/DDBJ databases">
        <title>The hologenome of the rock-dwelling lichen Lasallia pustulata.</title>
        <authorList>
            <person name="Greshake Tzovaras B."/>
            <person name="Segers F."/>
            <person name="Bicker A."/>
            <person name="Dal Grande F."/>
            <person name="Otte J."/>
            <person name="Hankeln T."/>
            <person name="Schmitt I."/>
            <person name="Ebersberger I."/>
        </authorList>
    </citation>
    <scope>NUCLEOTIDE SEQUENCE [LARGE SCALE GENOMIC DNA]</scope>
    <source>
        <strain evidence="3">A1-1</strain>
    </source>
</reference>
<evidence type="ECO:0000256" key="1">
    <source>
        <dbReference type="SAM" id="MobiDB-lite"/>
    </source>
</evidence>
<dbReference type="PANTHER" id="PTHR28067:SF1">
    <property type="entry name" value="DNA REPLICATION REGULATOR SLD3"/>
    <property type="match status" value="1"/>
</dbReference>
<feature type="compositionally biased region" description="Basic and acidic residues" evidence="1">
    <location>
        <begin position="46"/>
        <end position="58"/>
    </location>
</feature>
<feature type="region of interest" description="Disordered" evidence="1">
    <location>
        <begin position="780"/>
        <end position="817"/>
    </location>
</feature>
<dbReference type="Proteomes" id="UP000324767">
    <property type="component" value="Unassembled WGS sequence"/>
</dbReference>
<feature type="region of interest" description="Disordered" evidence="1">
    <location>
        <begin position="570"/>
        <end position="594"/>
    </location>
</feature>
<evidence type="ECO:0000259" key="2">
    <source>
        <dbReference type="Pfam" id="PF08639"/>
    </source>
</evidence>
<dbReference type="InterPro" id="IPR042511">
    <property type="entry name" value="Sld3"/>
</dbReference>
<dbReference type="GO" id="GO:0031261">
    <property type="term" value="C:DNA replication preinitiation complex"/>
    <property type="evidence" value="ECO:0007669"/>
    <property type="project" value="TreeGrafter"/>
</dbReference>
<dbReference type="Gene3D" id="1.20.58.2130">
    <property type="match status" value="1"/>
</dbReference>
<dbReference type="PANTHER" id="PTHR28067">
    <property type="entry name" value="DNA REPLICATION REGULATOR SLD3"/>
    <property type="match status" value="1"/>
</dbReference>
<dbReference type="AlphaFoldDB" id="A0A5M8PQN4"/>
<dbReference type="EMBL" id="VXIT01000008">
    <property type="protein sequence ID" value="KAA6410988.1"/>
    <property type="molecule type" value="Genomic_DNA"/>
</dbReference>
<organism evidence="3 4">
    <name type="scientific">Lasallia pustulata</name>
    <dbReference type="NCBI Taxonomy" id="136370"/>
    <lineage>
        <taxon>Eukaryota</taxon>
        <taxon>Fungi</taxon>
        <taxon>Dikarya</taxon>
        <taxon>Ascomycota</taxon>
        <taxon>Pezizomycotina</taxon>
        <taxon>Lecanoromycetes</taxon>
        <taxon>OSLEUM clade</taxon>
        <taxon>Umbilicariomycetidae</taxon>
        <taxon>Umbilicariales</taxon>
        <taxon>Umbilicariaceae</taxon>
        <taxon>Lasallia</taxon>
    </lineage>
</organism>
<feature type="domain" description="DNA replication regulator Sld3 C-terminal" evidence="2">
    <location>
        <begin position="274"/>
        <end position="810"/>
    </location>
</feature>
<sequence length="942" mass="103822">MSGAWTYPQTCAPNISERHGVLTPAGDNSLNIASGAALNRRKRKRGGGDERGDVREPFILRPHPSSPFDKPLLFTPRVALCRSLLPLSCLDPITSSSPFPATRLFSAASLPSLEGPLHEEQRSKENPVLIAELEESGSLYAVERVQHGIYALCKLGGWVKLGDFEKSASRSLGCDPRPAIRQMQNEPSKSEWWSNAAVRDPGEHLNSLLQVRDAGHVRNIQLCMQRPPLELPPADYKPPEKKLLHQPGSTNLEQDCLVTDEHHAGDCGVLLPEDIYEMIRVQYQEALYISKTSLAYFAKGPLSRARAAFLNQAGSSPMATDLIRFLRTVILSLSSLDTKYRDALPSLVQNLPAGDFSEEELGQITVFLGDAGRKLKRRKKVGKNGLFPGEELYLAKWWVKRDLSAGGDESREAELKRLLIEQRVRETELQIIIILETLGLEALEANMKTNEDSSTTVAKDEDDSQLEKKKRKKAQDLNTILELLMDRLCIWQSMGHDDSKPSETNAGAAFKQCCDNTAMEKQGSDRLRDFCAEVVVPFYGARLPDLSATICQKLGGPTIPSPVRKPLAKAASTSHVLPRPGAPMQRPQMRKPRKTLERVLTDEASAPQRPQPSLLRSDTDSMIPRLKRETSDISLAAIPLDRVGIQKSKRFSQREVDLSAVSQVTEAKLKKKASVEQELKGAIAALKRPNPRLAVKELMESAERRAAGSGSNARKPKHPVRNHFAQGVQVKATPKNHRRKDVFGGSSRVPGRSSLVEQEELEVVPRSSDARIPSSSVLRPAVPKFSDDEPQVPESMRKPSRPMIEQTPTRRSSGGSRFSFIPLGGDLAEEAELCQSSPELPRPKPGLATFTLPGPVSQRSASRFPPAALQIARQTPSRKVPPVPVGVGLGYGIQETPVKPPKTIDVRSSAVIVHPPSEWQAVDVNKSIYESLGWDDEADELM</sequence>
<dbReference type="OrthoDB" id="15567at2759"/>
<dbReference type="GO" id="GO:0006270">
    <property type="term" value="P:DNA replication initiation"/>
    <property type="evidence" value="ECO:0007669"/>
    <property type="project" value="InterPro"/>
</dbReference>
<feature type="region of interest" description="Disordered" evidence="1">
    <location>
        <begin position="599"/>
        <end position="618"/>
    </location>
</feature>
<feature type="region of interest" description="Disordered" evidence="1">
    <location>
        <begin position="449"/>
        <end position="471"/>
    </location>
</feature>
<feature type="region of interest" description="Disordered" evidence="1">
    <location>
        <begin position="35"/>
        <end position="62"/>
    </location>
</feature>
<accession>A0A5M8PQN4</accession>
<name>A0A5M8PQN4_9LECA</name>
<gene>
    <name evidence="3" type="ORF">FRX48_05299</name>
</gene>